<dbReference type="SUPFAM" id="SSF51430">
    <property type="entry name" value="NAD(P)-linked oxidoreductase"/>
    <property type="match status" value="1"/>
</dbReference>
<dbReference type="Proteomes" id="UP001597478">
    <property type="component" value="Unassembled WGS sequence"/>
</dbReference>
<organism evidence="5 6">
    <name type="scientific">Prauserella oleivorans</name>
    <dbReference type="NCBI Taxonomy" id="1478153"/>
    <lineage>
        <taxon>Bacteria</taxon>
        <taxon>Bacillati</taxon>
        <taxon>Actinomycetota</taxon>
        <taxon>Actinomycetes</taxon>
        <taxon>Pseudonocardiales</taxon>
        <taxon>Pseudonocardiaceae</taxon>
        <taxon>Prauserella</taxon>
    </lineage>
</organism>
<dbReference type="PIRSF" id="PIRSF000097">
    <property type="entry name" value="AKR"/>
    <property type="match status" value="1"/>
</dbReference>
<keyword evidence="3" id="KW-0560">Oxidoreductase</keyword>
<keyword evidence="2" id="KW-0521">NADP</keyword>
<dbReference type="RefSeq" id="WP_377385523.1">
    <property type="nucleotide sequence ID" value="NZ_JBHSAN010000006.1"/>
</dbReference>
<comment type="caution">
    <text evidence="5">The sequence shown here is derived from an EMBL/GenBank/DDBJ whole genome shotgun (WGS) entry which is preliminary data.</text>
</comment>
<evidence type="ECO:0000256" key="1">
    <source>
        <dbReference type="ARBA" id="ARBA00007905"/>
    </source>
</evidence>
<evidence type="ECO:0000259" key="4">
    <source>
        <dbReference type="Pfam" id="PF00248"/>
    </source>
</evidence>
<dbReference type="PROSITE" id="PS00062">
    <property type="entry name" value="ALDOKETO_REDUCTASE_2"/>
    <property type="match status" value="1"/>
</dbReference>
<evidence type="ECO:0000313" key="5">
    <source>
        <dbReference type="EMBL" id="MFD2799444.1"/>
    </source>
</evidence>
<dbReference type="InterPro" id="IPR023210">
    <property type="entry name" value="NADP_OxRdtase_dom"/>
</dbReference>
<comment type="similarity">
    <text evidence="1">Belongs to the aldo/keto reductase family.</text>
</comment>
<feature type="domain" description="NADP-dependent oxidoreductase" evidence="4">
    <location>
        <begin position="21"/>
        <end position="256"/>
    </location>
</feature>
<proteinExistence type="inferred from homology"/>
<protein>
    <submittedName>
        <fullName evidence="5">Aldo/keto reductase</fullName>
    </submittedName>
</protein>
<gene>
    <name evidence="5" type="ORF">ACFS2C_08570</name>
</gene>
<keyword evidence="6" id="KW-1185">Reference proteome</keyword>
<dbReference type="PROSITE" id="PS00063">
    <property type="entry name" value="ALDOKETO_REDUCTASE_3"/>
    <property type="match status" value="1"/>
</dbReference>
<evidence type="ECO:0000256" key="3">
    <source>
        <dbReference type="ARBA" id="ARBA00023002"/>
    </source>
</evidence>
<dbReference type="EMBL" id="JBHUOF010000007">
    <property type="protein sequence ID" value="MFD2799444.1"/>
    <property type="molecule type" value="Genomic_DNA"/>
</dbReference>
<accession>A0ABW5W7L7</accession>
<dbReference type="PANTHER" id="PTHR43827">
    <property type="entry name" value="2,5-DIKETO-D-GLUCONIC ACID REDUCTASE"/>
    <property type="match status" value="1"/>
</dbReference>
<dbReference type="InterPro" id="IPR036812">
    <property type="entry name" value="NAD(P)_OxRdtase_dom_sf"/>
</dbReference>
<dbReference type="Gene3D" id="3.20.20.100">
    <property type="entry name" value="NADP-dependent oxidoreductase domain"/>
    <property type="match status" value="1"/>
</dbReference>
<evidence type="ECO:0000256" key="2">
    <source>
        <dbReference type="ARBA" id="ARBA00022857"/>
    </source>
</evidence>
<evidence type="ECO:0000313" key="6">
    <source>
        <dbReference type="Proteomes" id="UP001597478"/>
    </source>
</evidence>
<dbReference type="InterPro" id="IPR020471">
    <property type="entry name" value="AKR"/>
</dbReference>
<reference evidence="6" key="1">
    <citation type="journal article" date="2019" name="Int. J. Syst. Evol. Microbiol.">
        <title>The Global Catalogue of Microorganisms (GCM) 10K type strain sequencing project: providing services to taxonomists for standard genome sequencing and annotation.</title>
        <authorList>
            <consortium name="The Broad Institute Genomics Platform"/>
            <consortium name="The Broad Institute Genome Sequencing Center for Infectious Disease"/>
            <person name="Wu L."/>
            <person name="Ma J."/>
        </authorList>
    </citation>
    <scope>NUCLEOTIDE SEQUENCE [LARGE SCALE GENOMIC DNA]</scope>
    <source>
        <strain evidence="6">IBRC-M 10906</strain>
    </source>
</reference>
<dbReference type="Pfam" id="PF00248">
    <property type="entry name" value="Aldo_ket_red"/>
    <property type="match status" value="1"/>
</dbReference>
<name>A0ABW5W7L7_9PSEU</name>
<dbReference type="PRINTS" id="PR00069">
    <property type="entry name" value="ALDKETRDTASE"/>
</dbReference>
<sequence length="273" mass="30641">MVPVVELNNGVSMPRLGLGVYKIPDEEVTEAVLTAFEAGYRGVDTATLYGNERGVGTAVAKSGLPRRDVFVATKLWNTDHGRDAALRAFDRSLTELGLDYVDLYLIHWPVPRQDRYVETWRALTELVSDGRVRAVGVSNFQIEHLRRLIDETGVIPAVNQIELHPWLQQPQLRAFHDEHGIVTQAWRPLGNGGERLRRSEVIRTVAHKHGKTPAQVVLRWHLEMGHTAIPKSANPQRIAENIDIFDIEFDEQDIAGFATLESGERLGPHPDDS</sequence>
<dbReference type="InterPro" id="IPR018170">
    <property type="entry name" value="Aldo/ket_reductase_CS"/>
</dbReference>
<dbReference type="PANTHER" id="PTHR43827:SF3">
    <property type="entry name" value="NADP-DEPENDENT OXIDOREDUCTASE DOMAIN-CONTAINING PROTEIN"/>
    <property type="match status" value="1"/>
</dbReference>